<evidence type="ECO:0000313" key="3">
    <source>
        <dbReference type="Proteomes" id="UP001239462"/>
    </source>
</evidence>
<feature type="compositionally biased region" description="Basic and acidic residues" evidence="1">
    <location>
        <begin position="31"/>
        <end position="41"/>
    </location>
</feature>
<organism evidence="2 3">
    <name type="scientific">Roseiconus lacunae</name>
    <dbReference type="NCBI Taxonomy" id="2605694"/>
    <lineage>
        <taxon>Bacteria</taxon>
        <taxon>Pseudomonadati</taxon>
        <taxon>Planctomycetota</taxon>
        <taxon>Planctomycetia</taxon>
        <taxon>Pirellulales</taxon>
        <taxon>Pirellulaceae</taxon>
        <taxon>Roseiconus</taxon>
    </lineage>
</organism>
<dbReference type="Proteomes" id="UP001239462">
    <property type="component" value="Unassembled WGS sequence"/>
</dbReference>
<evidence type="ECO:0000313" key="2">
    <source>
        <dbReference type="EMBL" id="MDM4019519.1"/>
    </source>
</evidence>
<keyword evidence="3" id="KW-1185">Reference proteome</keyword>
<accession>A0ABT7PTB1</accession>
<evidence type="ECO:0000256" key="1">
    <source>
        <dbReference type="SAM" id="MobiDB-lite"/>
    </source>
</evidence>
<protein>
    <submittedName>
        <fullName evidence="2">Uncharacterized protein</fullName>
    </submittedName>
</protein>
<dbReference type="RefSeq" id="WP_289167643.1">
    <property type="nucleotide sequence ID" value="NZ_JASZZN010000097.1"/>
</dbReference>
<dbReference type="EMBL" id="JASZZN010000097">
    <property type="protein sequence ID" value="MDM4019519.1"/>
    <property type="molecule type" value="Genomic_DNA"/>
</dbReference>
<reference evidence="2 3" key="1">
    <citation type="submission" date="2023-06" db="EMBL/GenBank/DDBJ databases">
        <title>Roseiconus lacunae JC819 isolated from Gulf of Mannar region, Tamil Nadu.</title>
        <authorList>
            <person name="Pk S."/>
            <person name="Ch S."/>
            <person name="Ch V.R."/>
        </authorList>
    </citation>
    <scope>NUCLEOTIDE SEQUENCE [LARGE SCALE GENOMIC DNA]</scope>
    <source>
        <strain evidence="2 3">JC819</strain>
    </source>
</reference>
<feature type="region of interest" description="Disordered" evidence="1">
    <location>
        <begin position="28"/>
        <end position="49"/>
    </location>
</feature>
<name>A0ABT7PTB1_9BACT</name>
<proteinExistence type="predicted"/>
<comment type="caution">
    <text evidence="2">The sequence shown here is derived from an EMBL/GenBank/DDBJ whole genome shotgun (WGS) entry which is preliminary data.</text>
</comment>
<gene>
    <name evidence="2" type="ORF">QTN89_28965</name>
</gene>
<sequence>FIVTIAKQHGAIHQSGAGSASCVRTEVPKSAVDRSSGRDRVLGPSEDSTATTHWAYRITNRR</sequence>
<feature type="non-terminal residue" evidence="2">
    <location>
        <position position="1"/>
    </location>
</feature>